<feature type="domain" description="RRM" evidence="2">
    <location>
        <begin position="7"/>
        <end position="84"/>
    </location>
</feature>
<dbReference type="GO" id="GO:0003723">
    <property type="term" value="F:RNA binding"/>
    <property type="evidence" value="ECO:0007669"/>
    <property type="project" value="UniProtKB-UniRule"/>
</dbReference>
<evidence type="ECO:0000256" key="1">
    <source>
        <dbReference type="PROSITE-ProRule" id="PRU00176"/>
    </source>
</evidence>
<proteinExistence type="predicted"/>
<dbReference type="InterPro" id="IPR012677">
    <property type="entry name" value="Nucleotide-bd_a/b_plait_sf"/>
</dbReference>
<dbReference type="Pfam" id="PF00076">
    <property type="entry name" value="RRM_1"/>
    <property type="match status" value="1"/>
</dbReference>
<evidence type="ECO:0000313" key="3">
    <source>
        <dbReference type="EMBL" id="KAJ4833681.1"/>
    </source>
</evidence>
<dbReference type="InterPro" id="IPR000504">
    <property type="entry name" value="RRM_dom"/>
</dbReference>
<name>A0A9Q0FLM6_9ROSI</name>
<keyword evidence="4" id="KW-1185">Reference proteome</keyword>
<organism evidence="3 4">
    <name type="scientific">Turnera subulata</name>
    <dbReference type="NCBI Taxonomy" id="218843"/>
    <lineage>
        <taxon>Eukaryota</taxon>
        <taxon>Viridiplantae</taxon>
        <taxon>Streptophyta</taxon>
        <taxon>Embryophyta</taxon>
        <taxon>Tracheophyta</taxon>
        <taxon>Spermatophyta</taxon>
        <taxon>Magnoliopsida</taxon>
        <taxon>eudicotyledons</taxon>
        <taxon>Gunneridae</taxon>
        <taxon>Pentapetalae</taxon>
        <taxon>rosids</taxon>
        <taxon>fabids</taxon>
        <taxon>Malpighiales</taxon>
        <taxon>Passifloraceae</taxon>
        <taxon>Turnera</taxon>
    </lineage>
</organism>
<reference evidence="3" key="2">
    <citation type="journal article" date="2023" name="Plants (Basel)">
        <title>Annotation of the Turnera subulata (Passifloraceae) Draft Genome Reveals the S-Locus Evolved after the Divergence of Turneroideae from Passifloroideae in a Stepwise Manner.</title>
        <authorList>
            <person name="Henning P.M."/>
            <person name="Roalson E.H."/>
            <person name="Mir W."/>
            <person name="McCubbin A.G."/>
            <person name="Shore J.S."/>
        </authorList>
    </citation>
    <scope>NUCLEOTIDE SEQUENCE</scope>
    <source>
        <strain evidence="3">F60SS</strain>
    </source>
</reference>
<protein>
    <recommendedName>
        <fullName evidence="2">RRM domain-containing protein</fullName>
    </recommendedName>
</protein>
<keyword evidence="1" id="KW-0694">RNA-binding</keyword>
<dbReference type="PROSITE" id="PS50102">
    <property type="entry name" value="RRM"/>
    <property type="match status" value="1"/>
</dbReference>
<dbReference type="SMART" id="SM00360">
    <property type="entry name" value="RRM"/>
    <property type="match status" value="1"/>
</dbReference>
<sequence length="209" mass="22904">MENNQLVSIYIENLPQRWTITDIILVLSKFGVVMDVFIPNKTSVRGARFGFVRFENNGNINSLVDNINSVVVDNQYLKANVARCRSTNGSGNRKQAMKNGFIPNMVHHSVGRSFSQILGVSPDKSVAGSSNPIVDGANIIYNSGMESIQRMRSCAFGILRKPMALQEVQGLFCVENKLGVVVKPMGGKSVLVCMESGEAVNSFLKAQYP</sequence>
<evidence type="ECO:0000313" key="4">
    <source>
        <dbReference type="Proteomes" id="UP001141552"/>
    </source>
</evidence>
<evidence type="ECO:0000259" key="2">
    <source>
        <dbReference type="PROSITE" id="PS50102"/>
    </source>
</evidence>
<dbReference type="OrthoDB" id="861279at2759"/>
<reference evidence="3" key="1">
    <citation type="submission" date="2022-02" db="EMBL/GenBank/DDBJ databases">
        <authorList>
            <person name="Henning P.M."/>
            <person name="McCubbin A.G."/>
            <person name="Shore J.S."/>
        </authorList>
    </citation>
    <scope>NUCLEOTIDE SEQUENCE</scope>
    <source>
        <strain evidence="3">F60SS</strain>
        <tissue evidence="3">Leaves</tissue>
    </source>
</reference>
<gene>
    <name evidence="3" type="ORF">Tsubulata_040436</name>
</gene>
<dbReference type="InterPro" id="IPR035979">
    <property type="entry name" value="RBD_domain_sf"/>
</dbReference>
<dbReference type="SUPFAM" id="SSF54928">
    <property type="entry name" value="RNA-binding domain, RBD"/>
    <property type="match status" value="1"/>
</dbReference>
<comment type="caution">
    <text evidence="3">The sequence shown here is derived from an EMBL/GenBank/DDBJ whole genome shotgun (WGS) entry which is preliminary data.</text>
</comment>
<dbReference type="Proteomes" id="UP001141552">
    <property type="component" value="Unassembled WGS sequence"/>
</dbReference>
<dbReference type="Gene3D" id="3.30.70.330">
    <property type="match status" value="1"/>
</dbReference>
<dbReference type="CDD" id="cd00590">
    <property type="entry name" value="RRM_SF"/>
    <property type="match status" value="1"/>
</dbReference>
<dbReference type="EMBL" id="JAKUCV010004888">
    <property type="protein sequence ID" value="KAJ4833681.1"/>
    <property type="molecule type" value="Genomic_DNA"/>
</dbReference>
<dbReference type="AlphaFoldDB" id="A0A9Q0FLM6"/>
<accession>A0A9Q0FLM6</accession>